<evidence type="ECO:0000256" key="3">
    <source>
        <dbReference type="ARBA" id="ARBA00023143"/>
    </source>
</evidence>
<evidence type="ECO:0000259" key="4">
    <source>
        <dbReference type="Pfam" id="PF00669"/>
    </source>
</evidence>
<keyword evidence="6" id="KW-0282">Flagellum</keyword>
<dbReference type="SUPFAM" id="SSF64518">
    <property type="entry name" value="Phase 1 flagellin"/>
    <property type="match status" value="1"/>
</dbReference>
<dbReference type="InterPro" id="IPR013384">
    <property type="entry name" value="Flagell_FlgL"/>
</dbReference>
<accession>A5D0E1</accession>
<feature type="domain" description="Flagellin N-terminal" evidence="4">
    <location>
        <begin position="5"/>
        <end position="140"/>
    </location>
</feature>
<reference evidence="7" key="1">
    <citation type="journal article" date="2008" name="Genome Res.">
        <title>The genome of Pelotomaculum thermopropionicum reveals niche-associated evolution in anaerobic microbiota.</title>
        <authorList>
            <person name="Kosaka T."/>
            <person name="Kato S."/>
            <person name="Shimoyama T."/>
            <person name="Ishii S."/>
            <person name="Abe T."/>
            <person name="Watanabe K."/>
        </authorList>
    </citation>
    <scope>NUCLEOTIDE SEQUENCE [LARGE SCALE GENOMIC DNA]</scope>
    <source>
        <strain evidence="7">DSM 13744 / JCM 10971 / SI</strain>
    </source>
</reference>
<keyword evidence="6" id="KW-0969">Cilium</keyword>
<protein>
    <submittedName>
        <fullName evidence="6">Flagellin and related hook-associated proteins</fullName>
    </submittedName>
</protein>
<organism evidence="6 7">
    <name type="scientific">Pelotomaculum thermopropionicum (strain DSM 13744 / JCM 10971 / SI)</name>
    <dbReference type="NCBI Taxonomy" id="370438"/>
    <lineage>
        <taxon>Bacteria</taxon>
        <taxon>Bacillati</taxon>
        <taxon>Bacillota</taxon>
        <taxon>Clostridia</taxon>
        <taxon>Eubacteriales</taxon>
        <taxon>Desulfotomaculaceae</taxon>
        <taxon>Pelotomaculum</taxon>
    </lineage>
</organism>
<dbReference type="GO" id="GO:0009424">
    <property type="term" value="C:bacterial-type flagellum hook"/>
    <property type="evidence" value="ECO:0007669"/>
    <property type="project" value="InterPro"/>
</dbReference>
<dbReference type="Gene3D" id="1.20.1330.10">
    <property type="entry name" value="f41 fragment of flagellin, N-terminal domain"/>
    <property type="match status" value="1"/>
</dbReference>
<keyword evidence="7" id="KW-1185">Reference proteome</keyword>
<dbReference type="PANTHER" id="PTHR42792">
    <property type="entry name" value="FLAGELLIN"/>
    <property type="match status" value="1"/>
</dbReference>
<dbReference type="GO" id="GO:0071973">
    <property type="term" value="P:bacterial-type flagellum-dependent cell motility"/>
    <property type="evidence" value="ECO:0007669"/>
    <property type="project" value="InterPro"/>
</dbReference>
<dbReference type="Proteomes" id="UP000006556">
    <property type="component" value="Chromosome"/>
</dbReference>
<dbReference type="NCBIfam" id="TIGR02550">
    <property type="entry name" value="flagell_flgL"/>
    <property type="match status" value="1"/>
</dbReference>
<evidence type="ECO:0000256" key="1">
    <source>
        <dbReference type="ARBA" id="ARBA00004365"/>
    </source>
</evidence>
<proteinExistence type="inferred from homology"/>
<dbReference type="eggNOG" id="COG1344">
    <property type="taxonomic scope" value="Bacteria"/>
</dbReference>
<evidence type="ECO:0000313" key="6">
    <source>
        <dbReference type="EMBL" id="BAF60292.1"/>
    </source>
</evidence>
<dbReference type="InterPro" id="IPR046358">
    <property type="entry name" value="Flagellin_C"/>
</dbReference>
<dbReference type="PANTHER" id="PTHR42792:SF1">
    <property type="entry name" value="FLAGELLAR HOOK-ASSOCIATED PROTEIN 3"/>
    <property type="match status" value="1"/>
</dbReference>
<dbReference type="KEGG" id="pth:PTH_2111"/>
<keyword evidence="3" id="KW-0975">Bacterial flagellum</keyword>
<feature type="domain" description="Flagellin C-terminal" evidence="5">
    <location>
        <begin position="218"/>
        <end position="290"/>
    </location>
</feature>
<dbReference type="EMBL" id="AP009389">
    <property type="protein sequence ID" value="BAF60292.1"/>
    <property type="molecule type" value="Genomic_DNA"/>
</dbReference>
<keyword evidence="6" id="KW-0966">Cell projection</keyword>
<name>A5D0E1_PELTS</name>
<dbReference type="InterPro" id="IPR001029">
    <property type="entry name" value="Flagellin_N"/>
</dbReference>
<dbReference type="STRING" id="370438.PTH_2111"/>
<evidence type="ECO:0000259" key="5">
    <source>
        <dbReference type="Pfam" id="PF00700"/>
    </source>
</evidence>
<evidence type="ECO:0000256" key="2">
    <source>
        <dbReference type="ARBA" id="ARBA00005709"/>
    </source>
</evidence>
<dbReference type="GO" id="GO:0005198">
    <property type="term" value="F:structural molecule activity"/>
    <property type="evidence" value="ECO:0007669"/>
    <property type="project" value="InterPro"/>
</dbReference>
<dbReference type="Pfam" id="PF00700">
    <property type="entry name" value="Flagellin_C"/>
    <property type="match status" value="1"/>
</dbReference>
<comment type="subcellular location">
    <subcellularLocation>
        <location evidence="1">Bacterial flagellum</location>
    </subcellularLocation>
</comment>
<sequence length="300" mass="32861">MRVTNKMIAQTVLNNLAANLNRLQKLQDQMSSLHVVSKTSDDPMIATRVVTLNSVLKQHDQYEQNISDAKNWIETTESTLGNVTDALQRAREQAVYGANGTLDQTSREAIAQEIDNIFDNIVQLANTNFAGRYIFGGTKTTTKPFESDGEYKGNEGKEGELKWEISQKVEMIVNIDGKKVFGDTSAAGDNGIFTVLNNLRAHLRSGDTQAVSNTDLGELDRVINGILNLRASLGAKANRLETATSQSGGERTNYEALLSKLNDVDLAKVVTDFSMQENVYQAALSTGARIILPSLVNFLT</sequence>
<gene>
    <name evidence="6" type="primary">FlgL</name>
    <name evidence="6" type="ordered locus">PTH_2111</name>
</gene>
<evidence type="ECO:0000313" key="7">
    <source>
        <dbReference type="Proteomes" id="UP000006556"/>
    </source>
</evidence>
<comment type="similarity">
    <text evidence="2">Belongs to the bacterial flagellin family.</text>
</comment>
<dbReference type="AlphaFoldDB" id="A5D0E1"/>
<dbReference type="InterPro" id="IPR001492">
    <property type="entry name" value="Flagellin"/>
</dbReference>
<dbReference type="Pfam" id="PF00669">
    <property type="entry name" value="Flagellin_N"/>
    <property type="match status" value="1"/>
</dbReference>
<dbReference type="HOGENOM" id="CLU_024437_2_1_9"/>